<proteinExistence type="predicted"/>
<feature type="transmembrane region" description="Helical" evidence="1">
    <location>
        <begin position="28"/>
        <end position="46"/>
    </location>
</feature>
<evidence type="ECO:0000313" key="2">
    <source>
        <dbReference type="EMBL" id="MBB5705617.1"/>
    </source>
</evidence>
<dbReference type="EMBL" id="JACIJH010000002">
    <property type="protein sequence ID" value="MBB5705617.1"/>
    <property type="molecule type" value="Genomic_DNA"/>
</dbReference>
<accession>A0A7W9B3L0</accession>
<evidence type="ECO:0000313" key="3">
    <source>
        <dbReference type="Proteomes" id="UP000537161"/>
    </source>
</evidence>
<protein>
    <submittedName>
        <fullName evidence="2">Uncharacterized protein</fullName>
    </submittedName>
</protein>
<reference evidence="2 3" key="1">
    <citation type="submission" date="2020-08" db="EMBL/GenBank/DDBJ databases">
        <title>Genomic Encyclopedia of Type Strains, Phase IV (KMG-IV): sequencing the most valuable type-strain genomes for metagenomic binning, comparative biology and taxonomic classification.</title>
        <authorList>
            <person name="Goeker M."/>
        </authorList>
    </citation>
    <scope>NUCLEOTIDE SEQUENCE [LARGE SCALE GENOMIC DNA]</scope>
    <source>
        <strain evidence="2 3">DSM 27163</strain>
    </source>
</reference>
<name>A0A7W9B3L0_9SPHN</name>
<gene>
    <name evidence="2" type="ORF">FHR21_000950</name>
</gene>
<sequence length="56" mass="5910">MSFILILGVVGAYSLLFALTRTSRIGWALTGLLSLAGMAGLIWLSARPCLPEAFGL</sequence>
<keyword evidence="3" id="KW-1185">Reference proteome</keyword>
<dbReference type="AlphaFoldDB" id="A0A7W9B3L0"/>
<keyword evidence="1" id="KW-0472">Membrane</keyword>
<comment type="caution">
    <text evidence="2">The sequence shown here is derived from an EMBL/GenBank/DDBJ whole genome shotgun (WGS) entry which is preliminary data.</text>
</comment>
<dbReference type="RefSeq" id="WP_184095847.1">
    <property type="nucleotide sequence ID" value="NZ_JACIJH010000002.1"/>
</dbReference>
<evidence type="ECO:0000256" key="1">
    <source>
        <dbReference type="SAM" id="Phobius"/>
    </source>
</evidence>
<keyword evidence="1" id="KW-0812">Transmembrane</keyword>
<dbReference type="Proteomes" id="UP000537161">
    <property type="component" value="Unassembled WGS sequence"/>
</dbReference>
<keyword evidence="1" id="KW-1133">Transmembrane helix</keyword>
<organism evidence="2 3">
    <name type="scientific">Sphingopyxis panaciterrulae</name>
    <dbReference type="NCBI Taxonomy" id="462372"/>
    <lineage>
        <taxon>Bacteria</taxon>
        <taxon>Pseudomonadati</taxon>
        <taxon>Pseudomonadota</taxon>
        <taxon>Alphaproteobacteria</taxon>
        <taxon>Sphingomonadales</taxon>
        <taxon>Sphingomonadaceae</taxon>
        <taxon>Sphingopyxis</taxon>
    </lineage>
</organism>